<name>A0A6F9D7F6_9ASCI</name>
<dbReference type="InterPro" id="IPR019534">
    <property type="entry name" value="DUF2452"/>
</dbReference>
<protein>
    <submittedName>
        <fullName evidence="1">Uncharacterized protein C1orf50 homolog</fullName>
    </submittedName>
</protein>
<dbReference type="PANTHER" id="PTHR14553:SF1">
    <property type="entry name" value="SIMILAR TO CHROMOSOME 1 OPEN READING FRAME 50"/>
    <property type="match status" value="1"/>
</dbReference>
<reference evidence="1" key="1">
    <citation type="submission" date="2020-04" db="EMBL/GenBank/DDBJ databases">
        <authorList>
            <person name="Neveu A P."/>
        </authorList>
    </citation>
    <scope>NUCLEOTIDE SEQUENCE</scope>
    <source>
        <tissue evidence="1">Whole embryo</tissue>
    </source>
</reference>
<sequence length="178" mass="20290">MENKEPAGTSGIVAKKIGPHLLTDKAHLVEGSKTKNPDDLIELAQQIQRCDDSIKAVASSKLRTILEQMRSLQKQAQQCLEEAKRDAELHHAACNFKKIPGKLYYLYKRKSGQTYFSMLSPEEWGVGCPHEFLGCYKLEFDLTWTLFEDLPKREEDNAMIEKLIKQQFNAALTYEPAT</sequence>
<dbReference type="PANTHER" id="PTHR14553">
    <property type="entry name" value="UNCHARACTERIZED PROTEIN C1ORF50"/>
    <property type="match status" value="1"/>
</dbReference>
<gene>
    <name evidence="1" type="primary">C1orf50</name>
</gene>
<evidence type="ECO:0000313" key="1">
    <source>
        <dbReference type="EMBL" id="CAB3226666.1"/>
    </source>
</evidence>
<dbReference type="EMBL" id="LR783475">
    <property type="protein sequence ID" value="CAB3226666.1"/>
    <property type="molecule type" value="mRNA"/>
</dbReference>
<dbReference type="AlphaFoldDB" id="A0A6F9D7F6"/>
<proteinExistence type="evidence at transcript level"/>
<accession>A0A6F9D7F6</accession>
<organism evidence="1">
    <name type="scientific">Phallusia mammillata</name>
    <dbReference type="NCBI Taxonomy" id="59560"/>
    <lineage>
        <taxon>Eukaryota</taxon>
        <taxon>Metazoa</taxon>
        <taxon>Chordata</taxon>
        <taxon>Tunicata</taxon>
        <taxon>Ascidiacea</taxon>
        <taxon>Phlebobranchia</taxon>
        <taxon>Ascidiidae</taxon>
        <taxon>Phallusia</taxon>
    </lineage>
</organism>
<dbReference type="Pfam" id="PF10504">
    <property type="entry name" value="DUF2452"/>
    <property type="match status" value="1"/>
</dbReference>